<sequence length="401" mass="43549">MLAFLKNFKTLGRASVAESETVLRSFSSDIAALDSAVTTMPLSKNRFGFLLVGEESVGLVNKVMREGNLGEVIRINGNNIPFTASEAKAFSELTVATPERSVANVLEEVATNTTQYPQLNITEVNFNSISKSAASDIVKVESNLFKYFKRGAIIALTIGVIIVGVNWVKTATARRKGCFMLTTINGITSSCKVQAYSCAGQDGDFCTGEFKYLNVTLALIKIADLEDTNTLKIKVANAANMKVEDLRDNLSKAIDNSYNALYTLIISEQKNLPPINVCAERNKTIEGGVIPACRLCSPTANPLSTQYIDPALYGDNITFQCVENPSILNTITDAAISTGKNLLDGIGTGLKTVVKPLIYVLLVIVVLMVVIFVLSRLIRNQSSANKNQSTIIRSYTTPYQR</sequence>
<dbReference type="RefSeq" id="YP_009551779.1">
    <property type="nucleotide sequence ID" value="NC_040536.1"/>
</dbReference>
<dbReference type="EMBL" id="KY608910">
    <property type="protein sequence ID" value="AUQ43974.1"/>
    <property type="molecule type" value="Genomic_DNA"/>
</dbReference>
<keyword evidence="1" id="KW-1133">Transmembrane helix</keyword>
<proteinExistence type="predicted"/>
<keyword evidence="1" id="KW-0812">Transmembrane</keyword>
<dbReference type="GeneID" id="41701773"/>
<accession>A0A2I7G2W9</accession>
<keyword evidence="3" id="KW-1185">Reference proteome</keyword>
<reference evidence="2" key="1">
    <citation type="journal article" date="2021" name="Virus">
        <title>The discovery, distribution and diversity of DNA viruses associated with Drosophila melanogaster in Europe.</title>
        <authorList>
            <person name="Wallace M.A."/>
            <person name="Coffman K.A."/>
            <person name="Gilbert C."/>
            <person name="Ravindran S."/>
            <person name="Albery G.F."/>
            <person name="Abbott J."/>
            <person name="Argyridou E."/>
            <person name="Bellosta P."/>
            <person name="Betancourt A.J."/>
            <person name="Colinet H."/>
            <person name="Eric K."/>
            <person name="Glaser-Schmitt A."/>
            <person name="Grath S."/>
            <person name="Jelic M."/>
            <person name="Kankare M."/>
            <person name="Kozeretska I."/>
            <person name="Loeschcke V."/>
            <person name="Montchamp-Moreau C."/>
            <person name="Ometto L."/>
            <person name="Onder B.S."/>
            <person name="Orengo D.J."/>
            <person name="Parsch J."/>
            <person name="Pascual M."/>
            <person name="Patenkovic A."/>
            <person name="Puerma E."/>
            <person name="Ritchie M.G."/>
            <person name="Rota-Stabelli O."/>
            <person name="Schou M.F."/>
            <person name="Serga S.V."/>
            <person name="Stamenkovic-Radak M."/>
            <person name="Tanaskovic M."/>
            <person name="Veselinovic M.S."/>
            <person name="Vieira J."/>
            <person name="Vieira C.P."/>
            <person name="Kapun M."/>
            <person name="Flatt T."/>
            <person name="Gonzalez J."/>
            <person name="Staubach F."/>
            <person name="Obbard D.J."/>
        </authorList>
    </citation>
    <scope>NUCLEOTIDE SEQUENCE</scope>
    <source>
        <strain evidence="2">SRR3939042_Esparto_2012</strain>
    </source>
</reference>
<dbReference type="OrthoDB" id="9758at10239"/>
<evidence type="ECO:0000313" key="2">
    <source>
        <dbReference type="EMBL" id="AUQ43974.1"/>
    </source>
</evidence>
<feature type="transmembrane region" description="Helical" evidence="1">
    <location>
        <begin position="151"/>
        <end position="168"/>
    </location>
</feature>
<feature type="transmembrane region" description="Helical" evidence="1">
    <location>
        <begin position="357"/>
        <end position="378"/>
    </location>
</feature>
<organism evidence="2">
    <name type="scientific">Esparto virus</name>
    <dbReference type="NCBI Taxonomy" id="2072209"/>
    <lineage>
        <taxon>Viruses</taxon>
        <taxon>Viruses incertae sedis</taxon>
        <taxon>Naldaviricetes</taxon>
        <taxon>Lefavirales</taxon>
        <taxon>Nudiviridae</taxon>
        <taxon>Alphanudivirus</taxon>
        <taxon>Alphanudivirus tertidromelanogasteris</taxon>
    </lineage>
</organism>
<keyword evidence="1" id="KW-0472">Membrane</keyword>
<dbReference type="Proteomes" id="UP000290737">
    <property type="component" value="Genome"/>
</dbReference>
<evidence type="ECO:0000256" key="1">
    <source>
        <dbReference type="SAM" id="Phobius"/>
    </source>
</evidence>
<evidence type="ECO:0000313" key="3">
    <source>
        <dbReference type="Proteomes" id="UP000290737"/>
    </source>
</evidence>
<protein>
    <submittedName>
        <fullName evidence="2">Odv-e56</fullName>
    </submittedName>
</protein>
<name>A0A2I7G2W9_9VIRU</name>
<dbReference type="KEGG" id="vg:41701773"/>